<organism evidence="1 2">
    <name type="scientific">Galerina marginata (strain CBS 339.88)</name>
    <dbReference type="NCBI Taxonomy" id="685588"/>
    <lineage>
        <taxon>Eukaryota</taxon>
        <taxon>Fungi</taxon>
        <taxon>Dikarya</taxon>
        <taxon>Basidiomycota</taxon>
        <taxon>Agaricomycotina</taxon>
        <taxon>Agaricomycetes</taxon>
        <taxon>Agaricomycetidae</taxon>
        <taxon>Agaricales</taxon>
        <taxon>Agaricineae</taxon>
        <taxon>Strophariaceae</taxon>
        <taxon>Galerina</taxon>
    </lineage>
</organism>
<dbReference type="Proteomes" id="UP000027222">
    <property type="component" value="Unassembled WGS sequence"/>
</dbReference>
<dbReference type="AlphaFoldDB" id="A0A067T850"/>
<name>A0A067T850_GALM3</name>
<gene>
    <name evidence="1" type="ORF">GALMADRAFT_459857</name>
</gene>
<evidence type="ECO:0000313" key="1">
    <source>
        <dbReference type="EMBL" id="KDR76084.1"/>
    </source>
</evidence>
<dbReference type="EMBL" id="KL142379">
    <property type="protein sequence ID" value="KDR76084.1"/>
    <property type="molecule type" value="Genomic_DNA"/>
</dbReference>
<proteinExistence type="predicted"/>
<sequence>MLSAYLAELIVDLKHKLDRARFPASWIYNYNLGKFIEGPSYDTKDGYQLSDVLYHRRLYDDSSTNSTWQESNGLINQGSVNTSHSDTVEFKKPHLIATSTFSTTRHSCNTTSYDAGWRCPQPTEFSSLHQLAGLDILSTAI</sequence>
<reference evidence="2" key="1">
    <citation type="journal article" date="2014" name="Proc. Natl. Acad. Sci. U.S.A.">
        <title>Extensive sampling of basidiomycete genomes demonstrates inadequacy of the white-rot/brown-rot paradigm for wood decay fungi.</title>
        <authorList>
            <person name="Riley R."/>
            <person name="Salamov A.A."/>
            <person name="Brown D.W."/>
            <person name="Nagy L.G."/>
            <person name="Floudas D."/>
            <person name="Held B.W."/>
            <person name="Levasseur A."/>
            <person name="Lombard V."/>
            <person name="Morin E."/>
            <person name="Otillar R."/>
            <person name="Lindquist E.A."/>
            <person name="Sun H."/>
            <person name="LaButti K.M."/>
            <person name="Schmutz J."/>
            <person name="Jabbour D."/>
            <person name="Luo H."/>
            <person name="Baker S.E."/>
            <person name="Pisabarro A.G."/>
            <person name="Walton J.D."/>
            <person name="Blanchette R.A."/>
            <person name="Henrissat B."/>
            <person name="Martin F."/>
            <person name="Cullen D."/>
            <person name="Hibbett D.S."/>
            <person name="Grigoriev I.V."/>
        </authorList>
    </citation>
    <scope>NUCLEOTIDE SEQUENCE [LARGE SCALE GENOMIC DNA]</scope>
    <source>
        <strain evidence="2">CBS 339.88</strain>
    </source>
</reference>
<dbReference type="OrthoDB" id="9984024at2759"/>
<accession>A0A067T850</accession>
<dbReference type="STRING" id="685588.A0A067T850"/>
<evidence type="ECO:0000313" key="2">
    <source>
        <dbReference type="Proteomes" id="UP000027222"/>
    </source>
</evidence>
<dbReference type="HOGENOM" id="CLU_1825415_0_0_1"/>
<protein>
    <submittedName>
        <fullName evidence="1">Uncharacterized protein</fullName>
    </submittedName>
</protein>
<keyword evidence="2" id="KW-1185">Reference proteome</keyword>